<sequence>MVCKLKPKVASGLLSTPAFIFMAGDAYEAWSNGRIYAPSVLKEDKQSTAKAYCELSTIEALMWKFKGAKGNNVSKMNKSVVSSLHVVQAYENTDAPPPPDLPLPPPQRLIYMTCFPL</sequence>
<evidence type="ECO:0000313" key="2">
    <source>
        <dbReference type="Proteomes" id="UP001291623"/>
    </source>
</evidence>
<comment type="caution">
    <text evidence="1">The sequence shown here is derived from an EMBL/GenBank/DDBJ whole genome shotgun (WGS) entry which is preliminary data.</text>
</comment>
<name>A0AAE1SJ21_9SOLA</name>
<dbReference type="EMBL" id="JAVYJV010000004">
    <property type="protein sequence ID" value="KAK4372043.1"/>
    <property type="molecule type" value="Genomic_DNA"/>
</dbReference>
<accession>A0AAE1SJ21</accession>
<dbReference type="AlphaFoldDB" id="A0AAE1SJ21"/>
<evidence type="ECO:0000313" key="1">
    <source>
        <dbReference type="EMBL" id="KAK4372043.1"/>
    </source>
</evidence>
<gene>
    <name evidence="1" type="ORF">RND71_007427</name>
</gene>
<reference evidence="1" key="1">
    <citation type="submission" date="2023-12" db="EMBL/GenBank/DDBJ databases">
        <title>Genome assembly of Anisodus tanguticus.</title>
        <authorList>
            <person name="Wang Y.-J."/>
        </authorList>
    </citation>
    <scope>NUCLEOTIDE SEQUENCE</scope>
    <source>
        <strain evidence="1">KB-2021</strain>
        <tissue evidence="1">Leaf</tissue>
    </source>
</reference>
<proteinExistence type="predicted"/>
<dbReference type="Proteomes" id="UP001291623">
    <property type="component" value="Unassembled WGS sequence"/>
</dbReference>
<protein>
    <submittedName>
        <fullName evidence="1">Uncharacterized protein</fullName>
    </submittedName>
</protein>
<keyword evidence="2" id="KW-1185">Reference proteome</keyword>
<organism evidence="1 2">
    <name type="scientific">Anisodus tanguticus</name>
    <dbReference type="NCBI Taxonomy" id="243964"/>
    <lineage>
        <taxon>Eukaryota</taxon>
        <taxon>Viridiplantae</taxon>
        <taxon>Streptophyta</taxon>
        <taxon>Embryophyta</taxon>
        <taxon>Tracheophyta</taxon>
        <taxon>Spermatophyta</taxon>
        <taxon>Magnoliopsida</taxon>
        <taxon>eudicotyledons</taxon>
        <taxon>Gunneridae</taxon>
        <taxon>Pentapetalae</taxon>
        <taxon>asterids</taxon>
        <taxon>lamiids</taxon>
        <taxon>Solanales</taxon>
        <taxon>Solanaceae</taxon>
        <taxon>Solanoideae</taxon>
        <taxon>Hyoscyameae</taxon>
        <taxon>Anisodus</taxon>
    </lineage>
</organism>